<dbReference type="SUPFAM" id="SSF56672">
    <property type="entry name" value="DNA/RNA polymerases"/>
    <property type="match status" value="1"/>
</dbReference>
<accession>A0A2W5PWF3</accession>
<evidence type="ECO:0000313" key="3">
    <source>
        <dbReference type="Proteomes" id="UP000249185"/>
    </source>
</evidence>
<evidence type="ECO:0000313" key="2">
    <source>
        <dbReference type="EMBL" id="PZQ46783.1"/>
    </source>
</evidence>
<name>A0A2W5PWF3_RHOSU</name>
<protein>
    <recommendedName>
        <fullName evidence="1">DNA-directed DNA polymerase family A palm domain-containing protein</fullName>
    </recommendedName>
</protein>
<dbReference type="Proteomes" id="UP000249185">
    <property type="component" value="Unassembled WGS sequence"/>
</dbReference>
<gene>
    <name evidence="2" type="ORF">DI556_19320</name>
</gene>
<dbReference type="InterPro" id="IPR036397">
    <property type="entry name" value="RNaseH_sf"/>
</dbReference>
<dbReference type="InterPro" id="IPR001098">
    <property type="entry name" value="DNA-dir_DNA_pol_A_palm_dom"/>
</dbReference>
<dbReference type="SMART" id="SM00482">
    <property type="entry name" value="POLAc"/>
    <property type="match status" value="1"/>
</dbReference>
<dbReference type="Gene3D" id="1.10.150.20">
    <property type="entry name" value="5' to 3' exonuclease, C-terminal subdomain"/>
    <property type="match status" value="1"/>
</dbReference>
<dbReference type="AlphaFoldDB" id="A0A2W5PWF3"/>
<dbReference type="Gene3D" id="3.30.420.10">
    <property type="entry name" value="Ribonuclease H-like superfamily/Ribonuclease H"/>
    <property type="match status" value="1"/>
</dbReference>
<comment type="caution">
    <text evidence="2">The sequence shown here is derived from an EMBL/GenBank/DDBJ whole genome shotgun (WGS) entry which is preliminary data.</text>
</comment>
<dbReference type="InterPro" id="IPR043502">
    <property type="entry name" value="DNA/RNA_pol_sf"/>
</dbReference>
<dbReference type="SUPFAM" id="SSF53098">
    <property type="entry name" value="Ribonuclease H-like"/>
    <property type="match status" value="1"/>
</dbReference>
<proteinExistence type="predicted"/>
<dbReference type="GO" id="GO:0003677">
    <property type="term" value="F:DNA binding"/>
    <property type="evidence" value="ECO:0007669"/>
    <property type="project" value="InterPro"/>
</dbReference>
<sequence length="630" mass="73250">MSDGTWVFDCEGDGLTPTKLHCLAACSPKSPDNVFVTSNYDDMRKFLLNAKVLIAHNCKRFDIPTLERLLDIKITAKVVDTLAMSWYLYPERQKHGLAEWGVTFGVPKPPIDDWENLEQEEYENRCKEDVRINVRLWNQMYEYLVNIYHTNSEIWRLVDYLSFKMHCAMLQERSKWKLDIEATRKSLKKLEEIQREKIENLSAVMPQVPNIQYKTKPKRFLNKDGSYSKLGMEWNALLAERGLPPTYDGEIEIIKGMEPGNPNSNDQKKEWLFSLGWKPRTFKEVKNKETGEIREIPQINLEQGKGICDSIKELYEVEPSLELLEGLSVLQHRIGILKGFLRDQEDGWLQAQVAGLTNTLRFKHTTIVNLPKPDKLFAESIRSALIAPEGMQLCGSDMSSLEDRLKQHFIYPLDPKYVEEMMVPGFDPHLDLALSASAVTIEQVMRFKDGTDKSIGNIRHIYKTGNYSLQYGTGVPKLSRSTGLSQEEARKVYEAYWKRNWAVKKVASQQIVKTVNDQMWLFNPVSKLWYSLRYEKDIFSTLVQGTASYVFDMWVQKIMNKKEQLTAQFHDEIVLCVKEGYAFFDEEKKKWYGPIVDLLKDCIKELNEELKLNRELDIDVQFGQRYSDIH</sequence>
<dbReference type="Pfam" id="PF00476">
    <property type="entry name" value="DNA_pol_A"/>
    <property type="match status" value="1"/>
</dbReference>
<dbReference type="GO" id="GO:0003887">
    <property type="term" value="F:DNA-directed DNA polymerase activity"/>
    <property type="evidence" value="ECO:0007669"/>
    <property type="project" value="InterPro"/>
</dbReference>
<dbReference type="GO" id="GO:0006260">
    <property type="term" value="P:DNA replication"/>
    <property type="evidence" value="ECO:0007669"/>
    <property type="project" value="InterPro"/>
</dbReference>
<dbReference type="InterPro" id="IPR012337">
    <property type="entry name" value="RNaseH-like_sf"/>
</dbReference>
<dbReference type="Gene3D" id="3.30.70.370">
    <property type="match status" value="1"/>
</dbReference>
<dbReference type="EMBL" id="QFPW01000021">
    <property type="protein sequence ID" value="PZQ46783.1"/>
    <property type="molecule type" value="Genomic_DNA"/>
</dbReference>
<reference evidence="2 3" key="1">
    <citation type="submission" date="2017-08" db="EMBL/GenBank/DDBJ databases">
        <title>Infants hospitalized years apart are colonized by the same room-sourced microbial strains.</title>
        <authorList>
            <person name="Brooks B."/>
            <person name="Olm M.R."/>
            <person name="Firek B.A."/>
            <person name="Baker R."/>
            <person name="Thomas B.C."/>
            <person name="Morowitz M.J."/>
            <person name="Banfield J.F."/>
        </authorList>
    </citation>
    <scope>NUCLEOTIDE SEQUENCE [LARGE SCALE GENOMIC DNA]</scope>
    <source>
        <strain evidence="2">S2_005_002_R2_34</strain>
    </source>
</reference>
<evidence type="ECO:0000259" key="1">
    <source>
        <dbReference type="SMART" id="SM00482"/>
    </source>
</evidence>
<feature type="domain" description="DNA-directed DNA polymerase family A palm" evidence="1">
    <location>
        <begin position="378"/>
        <end position="581"/>
    </location>
</feature>
<organism evidence="2 3">
    <name type="scientific">Rhodovulum sulfidophilum</name>
    <name type="common">Rhodobacter sulfidophilus</name>
    <dbReference type="NCBI Taxonomy" id="35806"/>
    <lineage>
        <taxon>Bacteria</taxon>
        <taxon>Pseudomonadati</taxon>
        <taxon>Pseudomonadota</taxon>
        <taxon>Alphaproteobacteria</taxon>
        <taxon>Rhodobacterales</taxon>
        <taxon>Paracoccaceae</taxon>
        <taxon>Rhodovulum</taxon>
    </lineage>
</organism>